<proteinExistence type="predicted"/>
<comment type="caution">
    <text evidence="2">The sequence shown here is derived from an EMBL/GenBank/DDBJ whole genome shotgun (WGS) entry which is preliminary data.</text>
</comment>
<organism evidence="2 3">
    <name type="scientific">Penstemon smallii</name>
    <dbReference type="NCBI Taxonomy" id="265156"/>
    <lineage>
        <taxon>Eukaryota</taxon>
        <taxon>Viridiplantae</taxon>
        <taxon>Streptophyta</taxon>
        <taxon>Embryophyta</taxon>
        <taxon>Tracheophyta</taxon>
        <taxon>Spermatophyta</taxon>
        <taxon>Magnoliopsida</taxon>
        <taxon>eudicotyledons</taxon>
        <taxon>Gunneridae</taxon>
        <taxon>Pentapetalae</taxon>
        <taxon>asterids</taxon>
        <taxon>lamiids</taxon>
        <taxon>Lamiales</taxon>
        <taxon>Plantaginaceae</taxon>
        <taxon>Cheloneae</taxon>
        <taxon>Penstemon</taxon>
    </lineage>
</organism>
<protein>
    <submittedName>
        <fullName evidence="2">Uncharacterized protein</fullName>
    </submittedName>
</protein>
<accession>A0ABD3TXR7</accession>
<name>A0ABD3TXR7_9LAMI</name>
<sequence length="378" mass="42862">MVFEKDQKLVSVLQDDGFYGGRVLARKPSLSQSSRIFYRDSEGVPFIWEKQPGTPINPHEEEDIPPLSPPPLMQNMGLSLPNIDHDEPEGSFLKTSKTWNLKKMVKKGMKSDIIKKVEMLSKKISHKQQESSRFGDSDGDFVGSIKDSSFSSYSSSLSFSSNHRIMDSSRLPSDSNNGPFCCSPWSFSAILDEGNPKIYYCRQHKTAFAVEEDGSFLSRILSGVYTTEHFSGPLHSGTVPAGIPFDWEMQPGTPKNPPEKEHIPPPSPPPAVQSSTMPMPKLHVNEENAKAKESTWPRTWFWTRKNSKKKETENMKNEISFRYDENKKICSSDDSVSPLPKGEWRASKIKRNWKSSCGPWSRKEIFVFAKRKLKLFTS</sequence>
<dbReference type="EMBL" id="JBJXBP010000003">
    <property type="protein sequence ID" value="KAL3841045.1"/>
    <property type="molecule type" value="Genomic_DNA"/>
</dbReference>
<dbReference type="AlphaFoldDB" id="A0ABD3TXR7"/>
<evidence type="ECO:0000313" key="2">
    <source>
        <dbReference type="EMBL" id="KAL3841045.1"/>
    </source>
</evidence>
<dbReference type="Proteomes" id="UP001634393">
    <property type="component" value="Unassembled WGS sequence"/>
</dbReference>
<keyword evidence="3" id="KW-1185">Reference proteome</keyword>
<feature type="region of interest" description="Disordered" evidence="1">
    <location>
        <begin position="49"/>
        <end position="71"/>
    </location>
</feature>
<evidence type="ECO:0000256" key="1">
    <source>
        <dbReference type="SAM" id="MobiDB-lite"/>
    </source>
</evidence>
<reference evidence="2 3" key="1">
    <citation type="submission" date="2024-12" db="EMBL/GenBank/DDBJ databases">
        <title>The unique morphological basis and parallel evolutionary history of personate flowers in Penstemon.</title>
        <authorList>
            <person name="Depatie T.H."/>
            <person name="Wessinger C.A."/>
        </authorList>
    </citation>
    <scope>NUCLEOTIDE SEQUENCE [LARGE SCALE GENOMIC DNA]</scope>
    <source>
        <strain evidence="2">WTNN_2</strain>
        <tissue evidence="2">Leaf</tissue>
    </source>
</reference>
<dbReference type="PANTHER" id="PTHR33257">
    <property type="entry name" value="OS05G0165500 PROTEIN"/>
    <property type="match status" value="1"/>
</dbReference>
<dbReference type="PANTHER" id="PTHR33257:SF6">
    <property type="entry name" value="OXYSTEROL-BINDING 4B-LIKE PROTEIN"/>
    <property type="match status" value="1"/>
</dbReference>
<gene>
    <name evidence="2" type="ORF">ACJIZ3_025636</name>
</gene>
<evidence type="ECO:0000313" key="3">
    <source>
        <dbReference type="Proteomes" id="UP001634393"/>
    </source>
</evidence>
<feature type="region of interest" description="Disordered" evidence="1">
    <location>
        <begin position="243"/>
        <end position="278"/>
    </location>
</feature>